<evidence type="ECO:0000256" key="6">
    <source>
        <dbReference type="ARBA" id="ARBA00022801"/>
    </source>
</evidence>
<organism evidence="11 12">
    <name type="scientific">Nocardiopsis mangrovi</name>
    <dbReference type="NCBI Taxonomy" id="1179818"/>
    <lineage>
        <taxon>Bacteria</taxon>
        <taxon>Bacillati</taxon>
        <taxon>Actinomycetota</taxon>
        <taxon>Actinomycetes</taxon>
        <taxon>Streptosporangiales</taxon>
        <taxon>Nocardiopsidaceae</taxon>
        <taxon>Nocardiopsis</taxon>
    </lineage>
</organism>
<accession>A0ABV9DUY2</accession>
<dbReference type="Proteomes" id="UP001595923">
    <property type="component" value="Unassembled WGS sequence"/>
</dbReference>
<evidence type="ECO:0000259" key="10">
    <source>
        <dbReference type="PROSITE" id="PS51643"/>
    </source>
</evidence>
<dbReference type="PROSITE" id="PS51643">
    <property type="entry name" value="HD_CAS3"/>
    <property type="match status" value="1"/>
</dbReference>
<dbReference type="Gene3D" id="1.10.3210.30">
    <property type="match status" value="1"/>
</dbReference>
<evidence type="ECO:0000256" key="5">
    <source>
        <dbReference type="ARBA" id="ARBA00022741"/>
    </source>
</evidence>
<keyword evidence="12" id="KW-1185">Reference proteome</keyword>
<dbReference type="PANTHER" id="PTHR47963">
    <property type="entry name" value="DEAD-BOX ATP-DEPENDENT RNA HELICASE 47, MITOCHONDRIAL"/>
    <property type="match status" value="1"/>
</dbReference>
<dbReference type="InterPro" id="IPR027417">
    <property type="entry name" value="P-loop_NTPase"/>
</dbReference>
<dbReference type="Pfam" id="PF18019">
    <property type="entry name" value="Cas3_HD"/>
    <property type="match status" value="1"/>
</dbReference>
<feature type="domain" description="HD Cas3-type" evidence="10">
    <location>
        <begin position="28"/>
        <end position="234"/>
    </location>
</feature>
<keyword evidence="9" id="KW-0051">Antiviral defense</keyword>
<dbReference type="InterPro" id="IPR006483">
    <property type="entry name" value="CRISPR-assoc_Cas3_HD"/>
</dbReference>
<dbReference type="InterPro" id="IPR041372">
    <property type="entry name" value="Cas3_C"/>
</dbReference>
<dbReference type="CDD" id="cd17930">
    <property type="entry name" value="DEXHc_cas3"/>
    <property type="match status" value="1"/>
</dbReference>
<reference evidence="12" key="1">
    <citation type="journal article" date="2019" name="Int. J. Syst. Evol. Microbiol.">
        <title>The Global Catalogue of Microorganisms (GCM) 10K type strain sequencing project: providing services to taxonomists for standard genome sequencing and annotation.</title>
        <authorList>
            <consortium name="The Broad Institute Genomics Platform"/>
            <consortium name="The Broad Institute Genome Sequencing Center for Infectious Disease"/>
            <person name="Wu L."/>
            <person name="Ma J."/>
        </authorList>
    </citation>
    <scope>NUCLEOTIDE SEQUENCE [LARGE SCALE GENOMIC DNA]</scope>
    <source>
        <strain evidence="12">XZYJ18</strain>
    </source>
</reference>
<sequence length="983" mass="106792">MDFAGSLPSWPSGLSAAARTVWAKHDFDSEGWLPLWRHMADSAAVAERLWDEWVPDRVRQLVAAAVPGGAGDARRMAVWLAAVHDIGKATPSFACQVEGLADAMRRAGLEMRLQKQMPDRRLAPHGLAGQMLLQEWLVERHDWGKQATLQLSVIVGGHHGIAPTHADIAELARHRSLLRTRGSEEAWRGVQHELLDTAAAVCGVRDRIADWRTMALPQSTQVLLTGLVIVADWIASNPELFPYFPGERGSDPERIETAWRGLDLPRPWVAVEPEAGPDGIFATRFDLPAGASPRPVQEAAVTMAREMAAPGLMVIEAPMGEGKTEAALAVAEIFASRSGAGGCFVALPTMATGNAMFPRLLDWLNHLPDARVETGAHSVFLAHSKAALNERFTELMGAGRRALAGIASDGGGDHWAHRGDAHAASAELVAHHWLRGRKKGMLSSFTVGTIDQLLFAGLKSRHLALRHLALAGKVVVIDEAHAYDTYMNAYLDRVLEWLGAYGVPVVVLSATLPAARRRELVRVYAAGDSSSASAESDAVFDSVREAQGYPLITTVAPGAAPRIAVPGASGRATSVRLERLDDDVERLADRLELELDGGGCALVVRNTVRRVLETAAVLRKRFGDAQVTVAHARFLDLDRSDNDARLLAEFGPPGKAADRGGMRPDKRIVVASQVVEQSLDVDFDLLVSDLAPVDLLLQRMGRLHRHQRGLGQCERPPRLRAARCLITGVDWDAPVPQPVRGSRAVYRTYPLLCSLAVLEPYLSHTSATGSTVRLPDDISPLVQHAYGDQVVAPPKWAEAMAEARTAHETHQAEQRYKADAFLLNRQARPGRALVGWVEAGVGDVEDSRGGKAQVRDSRESVEVLVAQRRADGTLATVPWLSPDRDGHARGGLALPTDAAPGARLARIVAACGLRLPPEFSDPRTLDAAIAELEADCFPAWQTKEAHWLAGELILVLDENRRRRLAGYELHYSRSDGLEVHRVR</sequence>
<gene>
    <name evidence="11" type="primary">cas3</name>
    <name evidence="11" type="ORF">ACFO4E_08180</name>
</gene>
<evidence type="ECO:0000256" key="8">
    <source>
        <dbReference type="ARBA" id="ARBA00022840"/>
    </source>
</evidence>
<comment type="similarity">
    <text evidence="2">In the central section; belongs to the CRISPR-associated helicase Cas3 family.</text>
</comment>
<protein>
    <submittedName>
        <fullName evidence="11">CRISPR-associated helicase Cas3</fullName>
    </submittedName>
</protein>
<keyword evidence="4" id="KW-0479">Metal-binding</keyword>
<keyword evidence="7" id="KW-0347">Helicase</keyword>
<dbReference type="SUPFAM" id="SSF52540">
    <property type="entry name" value="P-loop containing nucleoside triphosphate hydrolases"/>
    <property type="match status" value="1"/>
</dbReference>
<dbReference type="RefSeq" id="WP_378572474.1">
    <property type="nucleotide sequence ID" value="NZ_JBHSFQ010000005.1"/>
</dbReference>
<evidence type="ECO:0000256" key="9">
    <source>
        <dbReference type="ARBA" id="ARBA00023118"/>
    </source>
</evidence>
<evidence type="ECO:0000313" key="12">
    <source>
        <dbReference type="Proteomes" id="UP001595923"/>
    </source>
</evidence>
<comment type="similarity">
    <text evidence="1">In the N-terminal section; belongs to the CRISPR-associated nuclease Cas3-HD family.</text>
</comment>
<evidence type="ECO:0000256" key="2">
    <source>
        <dbReference type="ARBA" id="ARBA00009046"/>
    </source>
</evidence>
<dbReference type="Gene3D" id="3.40.50.300">
    <property type="entry name" value="P-loop containing nucleotide triphosphate hydrolases"/>
    <property type="match status" value="2"/>
</dbReference>
<evidence type="ECO:0000256" key="1">
    <source>
        <dbReference type="ARBA" id="ARBA00006847"/>
    </source>
</evidence>
<evidence type="ECO:0000256" key="7">
    <source>
        <dbReference type="ARBA" id="ARBA00022806"/>
    </source>
</evidence>
<dbReference type="InterPro" id="IPR054712">
    <property type="entry name" value="Cas3-like_dom"/>
</dbReference>
<comment type="caution">
    <text evidence="11">The sequence shown here is derived from an EMBL/GenBank/DDBJ whole genome shotgun (WGS) entry which is preliminary data.</text>
</comment>
<dbReference type="SMART" id="SM00487">
    <property type="entry name" value="DEXDc"/>
    <property type="match status" value="1"/>
</dbReference>
<dbReference type="NCBIfam" id="TIGR01596">
    <property type="entry name" value="cas3_HD"/>
    <property type="match status" value="1"/>
</dbReference>
<dbReference type="EMBL" id="JBHSFQ010000005">
    <property type="protein sequence ID" value="MFC4561833.1"/>
    <property type="molecule type" value="Genomic_DNA"/>
</dbReference>
<keyword evidence="3" id="KW-0540">Nuclease</keyword>
<evidence type="ECO:0000256" key="4">
    <source>
        <dbReference type="ARBA" id="ARBA00022723"/>
    </source>
</evidence>
<dbReference type="PANTHER" id="PTHR47963:SF9">
    <property type="entry name" value="CRISPR-ASSOCIATED ENDONUCLEASE_HELICASE CAS3"/>
    <property type="match status" value="1"/>
</dbReference>
<dbReference type="Pfam" id="PF22590">
    <property type="entry name" value="Cas3-like_C_2"/>
    <property type="match status" value="1"/>
</dbReference>
<keyword evidence="5" id="KW-0547">Nucleotide-binding</keyword>
<dbReference type="InterPro" id="IPR006474">
    <property type="entry name" value="Helicase_Cas3_CRISPR-ass_core"/>
</dbReference>
<evidence type="ECO:0000256" key="3">
    <source>
        <dbReference type="ARBA" id="ARBA00022722"/>
    </source>
</evidence>
<dbReference type="NCBIfam" id="TIGR01587">
    <property type="entry name" value="cas3_core"/>
    <property type="match status" value="1"/>
</dbReference>
<proteinExistence type="inferred from homology"/>
<keyword evidence="6" id="KW-0378">Hydrolase</keyword>
<dbReference type="Pfam" id="PF18395">
    <property type="entry name" value="Cas3_C"/>
    <property type="match status" value="1"/>
</dbReference>
<dbReference type="CDD" id="cd09641">
    <property type="entry name" value="Cas3''_I"/>
    <property type="match status" value="1"/>
</dbReference>
<dbReference type="InterPro" id="IPR014001">
    <property type="entry name" value="Helicase_ATP-bd"/>
</dbReference>
<dbReference type="InterPro" id="IPR050547">
    <property type="entry name" value="DEAD_box_RNA_helicases"/>
</dbReference>
<keyword evidence="8" id="KW-0067">ATP-binding</keyword>
<dbReference type="InterPro" id="IPR038257">
    <property type="entry name" value="CRISPR-assoc_Cas3_HD_sf"/>
</dbReference>
<name>A0ABV9DUY2_9ACTN</name>
<evidence type="ECO:0000313" key="11">
    <source>
        <dbReference type="EMBL" id="MFC4561833.1"/>
    </source>
</evidence>